<dbReference type="InterPro" id="IPR015793">
    <property type="entry name" value="Pyrv_Knase_brl"/>
</dbReference>
<keyword evidence="13" id="KW-0067">ATP-binding</keyword>
<feature type="domain" description="Beta-trefoil DNA-binding" evidence="25">
    <location>
        <begin position="252"/>
        <end position="428"/>
    </location>
</feature>
<dbReference type="InterPro" id="IPR001697">
    <property type="entry name" value="Pyr_Knase"/>
</dbReference>
<evidence type="ECO:0000256" key="12">
    <source>
        <dbReference type="ARBA" id="ARBA00022777"/>
    </source>
</evidence>
<dbReference type="FunFam" id="3.40.1380.20:FF:000001">
    <property type="entry name" value="Pyruvate kinase"/>
    <property type="match status" value="1"/>
</dbReference>
<dbReference type="Proteomes" id="UP001362999">
    <property type="component" value="Unassembled WGS sequence"/>
</dbReference>
<evidence type="ECO:0000256" key="16">
    <source>
        <dbReference type="ARBA" id="ARBA00023125"/>
    </source>
</evidence>
<dbReference type="Gene3D" id="2.40.33.10">
    <property type="entry name" value="PK beta-barrel domain-like"/>
    <property type="match status" value="1"/>
</dbReference>
<evidence type="ECO:0000256" key="20">
    <source>
        <dbReference type="ARBA" id="ARBA00023317"/>
    </source>
</evidence>
<dbReference type="Pfam" id="PF09270">
    <property type="entry name" value="BTD"/>
    <property type="match status" value="1"/>
</dbReference>
<keyword evidence="27" id="KW-1185">Reference proteome</keyword>
<dbReference type="InterPro" id="IPR040442">
    <property type="entry name" value="Pyrv_kinase-like_dom_sf"/>
</dbReference>
<comment type="cofactor">
    <cofactor evidence="2">
        <name>K(+)</name>
        <dbReference type="ChEBI" id="CHEBI:29103"/>
    </cofactor>
</comment>
<keyword evidence="20 26" id="KW-0670">Pyruvate</keyword>
<evidence type="ECO:0000256" key="10">
    <source>
        <dbReference type="ARBA" id="ARBA00022723"/>
    </source>
</evidence>
<dbReference type="GO" id="GO:0003700">
    <property type="term" value="F:DNA-binding transcription factor activity"/>
    <property type="evidence" value="ECO:0007669"/>
    <property type="project" value="InterPro"/>
</dbReference>
<dbReference type="GO" id="GO:0000978">
    <property type="term" value="F:RNA polymerase II cis-regulatory region sequence-specific DNA binding"/>
    <property type="evidence" value="ECO:0007669"/>
    <property type="project" value="InterPro"/>
</dbReference>
<dbReference type="Gene3D" id="2.60.40.1450">
    <property type="entry name" value="LAG1, DNA binding domain"/>
    <property type="match status" value="1"/>
</dbReference>
<dbReference type="InterPro" id="IPR011037">
    <property type="entry name" value="Pyrv_Knase-like_insert_dom_sf"/>
</dbReference>
<dbReference type="InterPro" id="IPR018209">
    <property type="entry name" value="Pyrv_Knase_AS"/>
</dbReference>
<feature type="region of interest" description="Disordered" evidence="23">
    <location>
        <begin position="1379"/>
        <end position="1410"/>
    </location>
</feature>
<dbReference type="NCBIfam" id="TIGR01064">
    <property type="entry name" value="pyruv_kin"/>
    <property type="match status" value="1"/>
</dbReference>
<dbReference type="SMART" id="SM01268">
    <property type="entry name" value="BTD"/>
    <property type="match status" value="1"/>
</dbReference>
<reference evidence="26 27" key="1">
    <citation type="journal article" date="2024" name="J Genomics">
        <title>Draft genome sequencing and assembly of Favolaschia claudopus CIRM-BRFM 2984 isolated from oak limbs.</title>
        <authorList>
            <person name="Navarro D."/>
            <person name="Drula E."/>
            <person name="Chaduli D."/>
            <person name="Cazenave R."/>
            <person name="Ahrendt S."/>
            <person name="Wang J."/>
            <person name="Lipzen A."/>
            <person name="Daum C."/>
            <person name="Barry K."/>
            <person name="Grigoriev I.V."/>
            <person name="Favel A."/>
            <person name="Rosso M.N."/>
            <person name="Martin F."/>
        </authorList>
    </citation>
    <scope>NUCLEOTIDE SEQUENCE [LARGE SCALE GENOMIC DNA]</scope>
    <source>
        <strain evidence="26 27">CIRM-BRFM 2984</strain>
    </source>
</reference>
<keyword evidence="18" id="KW-0804">Transcription</keyword>
<evidence type="ECO:0000256" key="19">
    <source>
        <dbReference type="ARBA" id="ARBA00023242"/>
    </source>
</evidence>
<feature type="region of interest" description="Disordered" evidence="23">
    <location>
        <begin position="1"/>
        <end position="74"/>
    </location>
</feature>
<dbReference type="GO" id="GO:0016301">
    <property type="term" value="F:kinase activity"/>
    <property type="evidence" value="ECO:0007669"/>
    <property type="project" value="UniProtKB-KW"/>
</dbReference>
<evidence type="ECO:0000256" key="9">
    <source>
        <dbReference type="ARBA" id="ARBA00022679"/>
    </source>
</evidence>
<dbReference type="Gene3D" id="3.40.1380.20">
    <property type="entry name" value="Pyruvate kinase, C-terminal domain"/>
    <property type="match status" value="1"/>
</dbReference>
<dbReference type="InterPro" id="IPR008967">
    <property type="entry name" value="p53-like_TF_DNA-bd_sf"/>
</dbReference>
<dbReference type="SMART" id="SM01267">
    <property type="entry name" value="LAG1_DNAbind"/>
    <property type="match status" value="1"/>
</dbReference>
<evidence type="ECO:0000259" key="24">
    <source>
        <dbReference type="SMART" id="SM01267"/>
    </source>
</evidence>
<dbReference type="Pfam" id="PF00224">
    <property type="entry name" value="PK"/>
    <property type="match status" value="1"/>
</dbReference>
<sequence length="1975" mass="218401">MSSAAVISPMAPSTSRPPSPPPPVQQKQPSPRPTPQTQPDIPPSAPTGSLQSILATPPTQAPPWPPSTSHQNTNGAILQPALSKRKLESTDADDPHSKIRRIVRDHVSQDPGRVMPMTTVVCLHAAVAQKSYGSEKRFLCPPPLVHIEGPVWQMRRQELSMTVISENGERSFEQRAPLDNNMISSFKFLHVTGTAKAKNFQLSLEIAEPSHAPVTDSVDHPPGRVWATFESAPVTIISKPSKKTAKTRNISSCILAGGPVSLFNRINSQTVRTKYMTIDHAQLCASNIAWSAFNVNVVPRASDPPSIGGPQPVTYGCSIILSDTQSGISTSPLIIRKVDKGRVSPDDGGPVSQMQKIALQRVNPDGTRHYLSAAGPIPGSQGVVAPPAPGSSAQAGSHPLLFQSPRIRDEVKDGVHTITDDVDDYLCWTIVGISKFQYTFFDAFGQNNTIPDMPITPFPTLFTAPVYRQTNNTLELTVANFFFTDPATAAHTPLDVYLGNLGPLRHRVYQATPPGPLTNISPFINRTGGSVMDSADLSPASPISPIAPRFPNGPLHAIVIVEMPSLAEVIKALEEDALPTGSDGPSSSRTSPPSDIKQANGGQPSASIAGKSLPLLFIRPLDGVGYHSGRTITCENVFQTLEMGANPPHAGGNVDTGWLAAAQAASSTDDVCFLVRRLSVVLSSICCECHHLKKMFPSDGIRSQLEWSSTLTTVNVPAATEETKFLRKTSIIATIGPPTNNVEKLSELRRAGVNVVRMNFSHGSYEFHQSIIDNTRKAVAADPTGRPVAIALDTKGPEIRTGLTRDGIDYRISANHEFIISTDPKHSECCDDKVMFVDYANLPKVTAPGKLIYVDDGILSLLVLSIDGTNVHVRSMNSGSISSRKGVNLPKTPVDLPALSEKDKKDLQFGVKNGVDMIFASFIRRAQDVRDIREVLGPDGANIKIIVKIENEQGVANFDEILRETDGVMVARGDLGIEIPASQVFLAQKMMIAKCNIVGKPVIVATQMLESMTYNPRPTRAEVSDVANAVLDGADCVMLSGETAKGSYPIHSVLMMAETCLLAEAAICYPPLYADLCAAQSRPTETAETVAIAGVAAASEQNASAILVLSTSGNTARLISKYRPRIPIITVTRNEQTARQIHLHRGCYPFWYPEPRGVPDHQWQTDVDNRIRFGLRNALALKIIAPGTTVIAVQGWKGGLGHTNTMRILTVPDSSADLEMQPLRSGSFRGRILPHYSSAVEEKFHGRTYPWFVPLRLAIPGRPTRLWLPNPRRIHQFSVSRFGRKRGFAFMVLVFAAMVLHSRFWSVSTRGLTWVFATFALAKRFGTEEKQWPAFTGDPPTLVYRREDLHRIWTWEVASGHYPSRRRLPEQLGLKSIVDNPSLPPRRSSLPSRFRAPSGPSITSTRPTGPRRVYLDIQSQPRDVAYPPRPVPGSVADLDIVMEHCDFSEKKYVRDCLEVLRLGGGLDNGKRLRRGKMDDWKYIYVEQSDTGNEPPAPDDDTLGIVTGASRDTSDPDSGLIKKRGVDWENPPIALPEPRQYRPYYTLPSPCDDETPRIFHMFWTGPFTDKPYLALLSFLFTQNTGLHLHDHPIENSACRPKFWLWINPGPAAAVPNPSALHDMFEQLKSTPWASPFLHPRFKDVIQFKLWNTTEQLDGIPELADEWRTRESLFNSGGHVISVPPKKDGDTASEAGQNVTNASKVDEDDLLNRRGSKSSTSYDRLSVILSDMARFILCHRFGGIYLDADTLLLRDWEELWGWKGAYAYRWSRLEKYNTAVLHLNKGSALGTFLFRTALKNDLDFHPMTVSRYLKEAHLEGLLLRLPDALFDSAWLNTEYFQWERPPQPFFTDFQDFFDTPLKISAAPQALGFDGFFKGAYSYHFHNFWWKPFDPARNWPDLGPRFIAGERKARENARTTATASSAMTIAATEESEEAWDDKIEDDQRDLDWSTVLKRTFESYVRGERPNMYGEWIEW</sequence>
<organism evidence="26 27">
    <name type="scientific">Favolaschia claudopus</name>
    <dbReference type="NCBI Taxonomy" id="2862362"/>
    <lineage>
        <taxon>Eukaryota</taxon>
        <taxon>Fungi</taxon>
        <taxon>Dikarya</taxon>
        <taxon>Basidiomycota</taxon>
        <taxon>Agaricomycotina</taxon>
        <taxon>Agaricomycetes</taxon>
        <taxon>Agaricomycetidae</taxon>
        <taxon>Agaricales</taxon>
        <taxon>Marasmiineae</taxon>
        <taxon>Mycenaceae</taxon>
        <taxon>Favolaschia</taxon>
    </lineage>
</organism>
<comment type="catalytic activity">
    <reaction evidence="21 22">
        <text>pyruvate + ATP = phosphoenolpyruvate + ADP + H(+)</text>
        <dbReference type="Rhea" id="RHEA:18157"/>
        <dbReference type="ChEBI" id="CHEBI:15361"/>
        <dbReference type="ChEBI" id="CHEBI:15378"/>
        <dbReference type="ChEBI" id="CHEBI:30616"/>
        <dbReference type="ChEBI" id="CHEBI:58702"/>
        <dbReference type="ChEBI" id="CHEBI:456216"/>
        <dbReference type="EC" id="2.7.1.40"/>
    </reaction>
</comment>
<feature type="region of interest" description="Disordered" evidence="23">
    <location>
        <begin position="577"/>
        <end position="605"/>
    </location>
</feature>
<keyword evidence="19" id="KW-0539">Nucleus</keyword>
<keyword evidence="17 22" id="KW-0324">Glycolysis</keyword>
<evidence type="ECO:0000256" key="2">
    <source>
        <dbReference type="ARBA" id="ARBA00001958"/>
    </source>
</evidence>
<comment type="cofactor">
    <cofactor evidence="1">
        <name>Mg(2+)</name>
        <dbReference type="ChEBI" id="CHEBI:18420"/>
    </cofactor>
</comment>
<evidence type="ECO:0000256" key="7">
    <source>
        <dbReference type="ARBA" id="ARBA00011881"/>
    </source>
</evidence>
<proteinExistence type="inferred from homology"/>
<dbReference type="Gene3D" id="3.90.550.20">
    <property type="match status" value="1"/>
</dbReference>
<dbReference type="GO" id="GO:0005634">
    <property type="term" value="C:nucleus"/>
    <property type="evidence" value="ECO:0007669"/>
    <property type="project" value="UniProtKB-SubCell"/>
</dbReference>
<protein>
    <recommendedName>
        <fullName evidence="8 22">Pyruvate kinase</fullName>
        <ecNumber evidence="8 22">2.7.1.40</ecNumber>
    </recommendedName>
</protein>
<dbReference type="SUPFAM" id="SSF52935">
    <property type="entry name" value="PK C-terminal domain-like"/>
    <property type="match status" value="1"/>
</dbReference>
<dbReference type="GO" id="GO:0005524">
    <property type="term" value="F:ATP binding"/>
    <property type="evidence" value="ECO:0007669"/>
    <property type="project" value="UniProtKB-KW"/>
</dbReference>
<dbReference type="InterPro" id="IPR037095">
    <property type="entry name" value="RBP-J/Cbf11_DNA-bd_sf"/>
</dbReference>
<keyword evidence="16" id="KW-0238">DNA-binding</keyword>
<dbReference type="PROSITE" id="PS00110">
    <property type="entry name" value="PYRUVATE_KINASE"/>
    <property type="match status" value="1"/>
</dbReference>
<evidence type="ECO:0000313" key="27">
    <source>
        <dbReference type="Proteomes" id="UP001362999"/>
    </source>
</evidence>
<dbReference type="EC" id="2.7.1.40" evidence="8 22"/>
<dbReference type="GO" id="GO:0006950">
    <property type="term" value="P:response to stress"/>
    <property type="evidence" value="ECO:0007669"/>
    <property type="project" value="UniProtKB-ARBA"/>
</dbReference>
<dbReference type="InterPro" id="IPR015351">
    <property type="entry name" value="RBP-J/Cbf11/Cbf12_DNA-bd"/>
</dbReference>
<comment type="pathway">
    <text evidence="4 22">Carbohydrate degradation; glycolysis; pyruvate from D-glyceraldehyde 3-phosphate: step 5/5.</text>
</comment>
<feature type="compositionally biased region" description="Polar residues" evidence="23">
    <location>
        <begin position="583"/>
        <end position="593"/>
    </location>
</feature>
<keyword evidence="14 22" id="KW-0460">Magnesium</keyword>
<dbReference type="Pfam" id="PF02887">
    <property type="entry name" value="PK_C"/>
    <property type="match status" value="1"/>
</dbReference>
<keyword evidence="10" id="KW-0479">Metal-binding</keyword>
<dbReference type="SUPFAM" id="SSF53448">
    <property type="entry name" value="Nucleotide-diphospho-sugar transferases"/>
    <property type="match status" value="1"/>
</dbReference>
<dbReference type="SUPFAM" id="SSF49417">
    <property type="entry name" value="p53-like transcription factors"/>
    <property type="match status" value="1"/>
</dbReference>
<dbReference type="PRINTS" id="PR01050">
    <property type="entry name" value="PYRUVTKNASE"/>
</dbReference>
<dbReference type="FunFam" id="2.40.33.10:FF:000001">
    <property type="entry name" value="Pyruvate kinase"/>
    <property type="match status" value="1"/>
</dbReference>
<evidence type="ECO:0000313" key="26">
    <source>
        <dbReference type="EMBL" id="KAK7064313.1"/>
    </source>
</evidence>
<dbReference type="Pfam" id="PF09271">
    <property type="entry name" value="LAG1-DNAbind"/>
    <property type="match status" value="2"/>
</dbReference>
<evidence type="ECO:0000256" key="15">
    <source>
        <dbReference type="ARBA" id="ARBA00023015"/>
    </source>
</evidence>
<feature type="domain" description="RBP-J/Cbf11/Cbf12 DNA binding" evidence="24">
    <location>
        <begin position="119"/>
        <end position="251"/>
    </location>
</feature>
<evidence type="ECO:0000256" key="8">
    <source>
        <dbReference type="ARBA" id="ARBA00012142"/>
    </source>
</evidence>
<evidence type="ECO:0000256" key="13">
    <source>
        <dbReference type="ARBA" id="ARBA00022840"/>
    </source>
</evidence>
<evidence type="ECO:0000256" key="5">
    <source>
        <dbReference type="ARBA" id="ARBA00008663"/>
    </source>
</evidence>
<evidence type="ECO:0000256" key="1">
    <source>
        <dbReference type="ARBA" id="ARBA00001946"/>
    </source>
</evidence>
<dbReference type="FunFam" id="3.20.20.60:FF:000001">
    <property type="entry name" value="Pyruvate kinase"/>
    <property type="match status" value="1"/>
</dbReference>
<comment type="caution">
    <text evidence="26">The sequence shown here is derived from an EMBL/GenBank/DDBJ whole genome shotgun (WGS) entry which is preliminary data.</text>
</comment>
<comment type="subcellular location">
    <subcellularLocation>
        <location evidence="3">Nucleus</location>
    </subcellularLocation>
</comment>
<evidence type="ECO:0000256" key="6">
    <source>
        <dbReference type="ARBA" id="ARBA00009704"/>
    </source>
</evidence>
<dbReference type="InterPro" id="IPR036358">
    <property type="entry name" value="BTD_sf"/>
</dbReference>
<dbReference type="GO" id="GO:0030955">
    <property type="term" value="F:potassium ion binding"/>
    <property type="evidence" value="ECO:0007669"/>
    <property type="project" value="InterPro"/>
</dbReference>
<evidence type="ECO:0000256" key="23">
    <source>
        <dbReference type="SAM" id="MobiDB-lite"/>
    </source>
</evidence>
<dbReference type="InterPro" id="IPR029044">
    <property type="entry name" value="Nucleotide-diphossugar_trans"/>
</dbReference>
<feature type="region of interest" description="Disordered" evidence="23">
    <location>
        <begin position="1680"/>
        <end position="1703"/>
    </location>
</feature>
<dbReference type="InterPro" id="IPR015350">
    <property type="entry name" value="Beta-trefoil_DNA-bd_dom"/>
</dbReference>
<keyword evidence="9 22" id="KW-0808">Transferase</keyword>
<dbReference type="PANTHER" id="PTHR11817">
    <property type="entry name" value="PYRUVATE KINASE"/>
    <property type="match status" value="1"/>
</dbReference>
<dbReference type="GO" id="GO:0004743">
    <property type="term" value="F:pyruvate kinase activity"/>
    <property type="evidence" value="ECO:0007669"/>
    <property type="project" value="UniProtKB-EC"/>
</dbReference>
<dbReference type="Gene3D" id="3.20.20.60">
    <property type="entry name" value="Phosphoenolpyruvate-binding domains"/>
    <property type="match status" value="1"/>
</dbReference>
<evidence type="ECO:0000259" key="25">
    <source>
        <dbReference type="SMART" id="SM01268"/>
    </source>
</evidence>
<dbReference type="EMBL" id="JAWWNJ010000001">
    <property type="protein sequence ID" value="KAK7064313.1"/>
    <property type="molecule type" value="Genomic_DNA"/>
</dbReference>
<dbReference type="SUPFAM" id="SSF110217">
    <property type="entry name" value="DNA-binding protein LAG-1 (CSL)"/>
    <property type="match status" value="1"/>
</dbReference>
<evidence type="ECO:0000256" key="14">
    <source>
        <dbReference type="ARBA" id="ARBA00022842"/>
    </source>
</evidence>
<keyword evidence="12 22" id="KW-0418">Kinase</keyword>
<dbReference type="GO" id="GO:0000287">
    <property type="term" value="F:magnesium ion binding"/>
    <property type="evidence" value="ECO:0007669"/>
    <property type="project" value="InterPro"/>
</dbReference>
<comment type="subunit">
    <text evidence="7">Homotetramer.</text>
</comment>
<evidence type="ECO:0000256" key="4">
    <source>
        <dbReference type="ARBA" id="ARBA00004997"/>
    </source>
</evidence>
<gene>
    <name evidence="26" type="ORF">R3P38DRAFT_3382938</name>
</gene>
<dbReference type="Gene3D" id="2.80.10.50">
    <property type="match status" value="1"/>
</dbReference>
<comment type="similarity">
    <text evidence="6">Belongs to the Su(H) family.</text>
</comment>
<dbReference type="SUPFAM" id="SSF51621">
    <property type="entry name" value="Phosphoenolpyruvate/pyruvate domain"/>
    <property type="match status" value="1"/>
</dbReference>
<evidence type="ECO:0000256" key="17">
    <source>
        <dbReference type="ARBA" id="ARBA00023152"/>
    </source>
</evidence>
<dbReference type="InterPro" id="IPR015813">
    <property type="entry name" value="Pyrv/PenolPyrv_kinase-like_dom"/>
</dbReference>
<evidence type="ECO:0000256" key="21">
    <source>
        <dbReference type="ARBA" id="ARBA00048152"/>
    </source>
</evidence>
<feature type="compositionally biased region" description="Polar residues" evidence="23">
    <location>
        <begin position="1692"/>
        <end position="1701"/>
    </location>
</feature>
<dbReference type="NCBIfam" id="NF004491">
    <property type="entry name" value="PRK05826.1"/>
    <property type="match status" value="1"/>
</dbReference>
<evidence type="ECO:0000256" key="22">
    <source>
        <dbReference type="RuleBase" id="RU000504"/>
    </source>
</evidence>
<feature type="compositionally biased region" description="Low complexity" evidence="23">
    <location>
        <begin position="1385"/>
        <end position="1398"/>
    </location>
</feature>
<dbReference type="NCBIfam" id="NF004978">
    <property type="entry name" value="PRK06354.1"/>
    <property type="match status" value="1"/>
</dbReference>
<keyword evidence="11" id="KW-0547">Nucleotide-binding</keyword>
<evidence type="ECO:0000256" key="11">
    <source>
        <dbReference type="ARBA" id="ARBA00022741"/>
    </source>
</evidence>
<evidence type="ECO:0000256" key="3">
    <source>
        <dbReference type="ARBA" id="ARBA00004123"/>
    </source>
</evidence>
<feature type="compositionally biased region" description="Pro residues" evidence="23">
    <location>
        <begin position="15"/>
        <end position="45"/>
    </location>
</feature>
<dbReference type="SUPFAM" id="SSF50800">
    <property type="entry name" value="PK beta-barrel domain-like"/>
    <property type="match status" value="1"/>
</dbReference>
<dbReference type="InterPro" id="IPR015806">
    <property type="entry name" value="Pyrv_Knase_insert_dom_sf"/>
</dbReference>
<dbReference type="InterPro" id="IPR015795">
    <property type="entry name" value="Pyrv_Knase_C"/>
</dbReference>
<comment type="similarity">
    <text evidence="5 22">Belongs to the pyruvate kinase family.</text>
</comment>
<dbReference type="InterPro" id="IPR036918">
    <property type="entry name" value="Pyrv_Knase_C_sf"/>
</dbReference>
<dbReference type="GO" id="GO:0006357">
    <property type="term" value="P:regulation of transcription by RNA polymerase II"/>
    <property type="evidence" value="ECO:0007669"/>
    <property type="project" value="InterPro"/>
</dbReference>
<name>A0AAW0EJA3_9AGAR</name>
<keyword evidence="15" id="KW-0805">Transcription regulation</keyword>
<evidence type="ECO:0000256" key="18">
    <source>
        <dbReference type="ARBA" id="ARBA00023163"/>
    </source>
</evidence>
<dbReference type="CDD" id="cd00288">
    <property type="entry name" value="Pyruvate_Kinase"/>
    <property type="match status" value="1"/>
</dbReference>
<accession>A0AAW0EJA3</accession>